<gene>
    <name evidence="1" type="ORF">SpAn4DRAFT_2535</name>
</gene>
<dbReference type="Proteomes" id="UP000049855">
    <property type="component" value="Unassembled WGS sequence"/>
</dbReference>
<dbReference type="NCBIfam" id="NF047353">
    <property type="entry name" value="tube_lmo2291"/>
    <property type="match status" value="1"/>
</dbReference>
<keyword evidence="2" id="KW-1185">Reference proteome</keyword>
<evidence type="ECO:0000313" key="1">
    <source>
        <dbReference type="EMBL" id="CQR73303.1"/>
    </source>
</evidence>
<evidence type="ECO:0000313" key="2">
    <source>
        <dbReference type="Proteomes" id="UP000049855"/>
    </source>
</evidence>
<sequence length="241" mass="25438">MNRFEFDLQRFALTIPDTPVGSAEATAGKDYLLYIAAIVGPATTESWCILGGQKGATIDESSDDIDATTKTTGGYKATLQGLTSWSIDFDALALLPGSDNGVTALKIAKAQRKQIKVKVRYPDNSYRVGWCSSSTYTVEASHDGAATLKGKLNGNGPLSNESVFVSIAAAADQIFYFDKKSIATSVKLDGTAVAAENFTATTEGQITLKGTYLATLAAGEHLFYVYLSTGGYALVAINVTA</sequence>
<dbReference type="Pfam" id="PF06199">
    <property type="entry name" value="Phage_tail_2"/>
    <property type="match status" value="1"/>
</dbReference>
<reference evidence="2" key="1">
    <citation type="submission" date="2015-03" db="EMBL/GenBank/DDBJ databases">
        <authorList>
            <person name="Nijsse Bart"/>
        </authorList>
    </citation>
    <scope>NUCLEOTIDE SEQUENCE [LARGE SCALE GENOMIC DNA]</scope>
</reference>
<protein>
    <submittedName>
        <fullName evidence="1">Uncharacterized protein</fullName>
    </submittedName>
</protein>
<dbReference type="EMBL" id="CTRP01000012">
    <property type="protein sequence ID" value="CQR73303.1"/>
    <property type="molecule type" value="Genomic_DNA"/>
</dbReference>
<organism evidence="1 2">
    <name type="scientific">Sporomusa ovata</name>
    <dbReference type="NCBI Taxonomy" id="2378"/>
    <lineage>
        <taxon>Bacteria</taxon>
        <taxon>Bacillati</taxon>
        <taxon>Bacillota</taxon>
        <taxon>Negativicutes</taxon>
        <taxon>Selenomonadales</taxon>
        <taxon>Sporomusaceae</taxon>
        <taxon>Sporomusa</taxon>
    </lineage>
</organism>
<accession>A0A0U1L2A7</accession>
<dbReference type="InterPro" id="IPR011855">
    <property type="entry name" value="Phgtail_TP901_1"/>
</dbReference>
<dbReference type="AlphaFoldDB" id="A0A0U1L2A7"/>
<name>A0A0U1L2A7_9FIRM</name>
<dbReference type="RefSeq" id="WP_021168088.1">
    <property type="nucleotide sequence ID" value="NZ_CTRP01000012.1"/>
</dbReference>
<proteinExistence type="predicted"/>